<dbReference type="InterPro" id="IPR051906">
    <property type="entry name" value="TolC-like"/>
</dbReference>
<dbReference type="PANTHER" id="PTHR30026:SF20">
    <property type="entry name" value="OUTER MEMBRANE PROTEIN TOLC"/>
    <property type="match status" value="1"/>
</dbReference>
<dbReference type="Proteomes" id="UP000506160">
    <property type="component" value="Unassembled WGS sequence"/>
</dbReference>
<dbReference type="Pfam" id="PF02321">
    <property type="entry name" value="OEP"/>
    <property type="match status" value="2"/>
</dbReference>
<evidence type="ECO:0000313" key="10">
    <source>
        <dbReference type="Proteomes" id="UP000506160"/>
    </source>
</evidence>
<dbReference type="AlphaFoldDB" id="A0AB94IEU6"/>
<dbReference type="PANTHER" id="PTHR30026">
    <property type="entry name" value="OUTER MEMBRANE PROTEIN TOLC"/>
    <property type="match status" value="1"/>
</dbReference>
<evidence type="ECO:0000256" key="3">
    <source>
        <dbReference type="ARBA" id="ARBA00022448"/>
    </source>
</evidence>
<name>A0AB94IEU6_9GAMM</name>
<dbReference type="SUPFAM" id="SSF56954">
    <property type="entry name" value="Outer membrane efflux proteins (OEP)"/>
    <property type="match status" value="1"/>
</dbReference>
<evidence type="ECO:0000256" key="6">
    <source>
        <dbReference type="ARBA" id="ARBA00023136"/>
    </source>
</evidence>
<dbReference type="GO" id="GO:0015562">
    <property type="term" value="F:efflux transmembrane transporter activity"/>
    <property type="evidence" value="ECO:0007669"/>
    <property type="project" value="InterPro"/>
</dbReference>
<keyword evidence="10" id="KW-1185">Reference proteome</keyword>
<dbReference type="GO" id="GO:0009279">
    <property type="term" value="C:cell outer membrane"/>
    <property type="evidence" value="ECO:0007669"/>
    <property type="project" value="UniProtKB-SubCell"/>
</dbReference>
<dbReference type="RefSeq" id="WP_024495332.1">
    <property type="nucleotide sequence ID" value="NZ_AWGA01000011.1"/>
</dbReference>
<feature type="signal peptide" evidence="8">
    <location>
        <begin position="1"/>
        <end position="19"/>
    </location>
</feature>
<keyword evidence="5" id="KW-0812">Transmembrane</keyword>
<reference evidence="9 10" key="1">
    <citation type="journal article" date="2014" name="Appl. Environ. Microbiol.">
        <title>Genomic features of a bumble bee symbiont reflect its host environment.</title>
        <authorList>
            <person name="Martinson V.G."/>
            <person name="Magoc T."/>
            <person name="Koch H."/>
            <person name="Salzberg S.L."/>
            <person name="Moran N.A."/>
        </authorList>
    </citation>
    <scope>NUCLEOTIDE SEQUENCE [LARGE SCALE GENOMIC DNA]</scope>
    <source>
        <strain evidence="9 10">Bimp</strain>
    </source>
</reference>
<keyword evidence="3" id="KW-0813">Transport</keyword>
<accession>A0AB94IEU6</accession>
<dbReference type="NCBIfam" id="TIGR01844">
    <property type="entry name" value="type_I_sec_TolC"/>
    <property type="match status" value="1"/>
</dbReference>
<gene>
    <name evidence="9" type="primary">tolC</name>
    <name evidence="9" type="ORF">O970_01010</name>
</gene>
<evidence type="ECO:0000256" key="7">
    <source>
        <dbReference type="ARBA" id="ARBA00023237"/>
    </source>
</evidence>
<evidence type="ECO:0000256" key="8">
    <source>
        <dbReference type="SAM" id="SignalP"/>
    </source>
</evidence>
<keyword evidence="6" id="KW-0472">Membrane</keyword>
<keyword evidence="7" id="KW-0998">Cell outer membrane</keyword>
<evidence type="ECO:0000256" key="1">
    <source>
        <dbReference type="ARBA" id="ARBA00004442"/>
    </source>
</evidence>
<evidence type="ECO:0000256" key="4">
    <source>
        <dbReference type="ARBA" id="ARBA00022452"/>
    </source>
</evidence>
<comment type="subcellular location">
    <subcellularLocation>
        <location evidence="1">Cell outer membrane</location>
    </subcellularLocation>
</comment>
<evidence type="ECO:0000313" key="9">
    <source>
        <dbReference type="EMBL" id="TEA28034.1"/>
    </source>
</evidence>
<dbReference type="GO" id="GO:1990281">
    <property type="term" value="C:efflux pump complex"/>
    <property type="evidence" value="ECO:0007669"/>
    <property type="project" value="TreeGrafter"/>
</dbReference>
<comment type="similarity">
    <text evidence="2">Belongs to the outer membrane factor (OMF) (TC 1.B.17) family.</text>
</comment>
<dbReference type="InterPro" id="IPR010130">
    <property type="entry name" value="T1SS_OMP_TolC"/>
</dbReference>
<keyword evidence="4" id="KW-1134">Transmembrane beta strand</keyword>
<feature type="chain" id="PRO_5044490598" evidence="8">
    <location>
        <begin position="20"/>
        <end position="448"/>
    </location>
</feature>
<evidence type="ECO:0000256" key="5">
    <source>
        <dbReference type="ARBA" id="ARBA00022692"/>
    </source>
</evidence>
<sequence length="448" mass="49245">MKKLLPLLIGLCFCQYAAAENLIEVYEQAKSNNPDLFSAAAQRDKAYAAISGSRASLLPQLGLAGSYGINYGERLSKDQNAKTGNLNVVLSQTLFNFASWKQLDITKKQASIQDIAYQAQEQQLILNSATAYFEVLKSIDALGFLQAQKKAFYRQLDQTQQKHRVGLVAITDVQNVKANYDQTIAQLISAHNMLNNNLENLRQVTGRFYANLATIDTSTFKTTQPAHIDKLLQQAESTNLTLLTAKLAQDMAKEQIRLAESGHMPTLSVKASSGLNRNKYYGDNVNPASMPNNDRINGSNSISLNLELPIFAGGATHSQVKQAQYNYVDYSQKLESANRSTVNLVRSSYNDISAAISSIKAYQQTVVSAKTSLDATESGYKVGTRTIVDVLSATTTLYNAKQQLSNAKYNYLISLLKLKFAIGTLNITDLNYLNNMLGANTNTIIAID</sequence>
<comment type="caution">
    <text evidence="9">The sequence shown here is derived from an EMBL/GenBank/DDBJ whole genome shotgun (WGS) entry which is preliminary data.</text>
</comment>
<proteinExistence type="inferred from homology"/>
<dbReference type="EMBL" id="AWGA01000011">
    <property type="protein sequence ID" value="TEA28034.1"/>
    <property type="molecule type" value="Genomic_DNA"/>
</dbReference>
<organism evidence="9 10">
    <name type="scientific">Candidatus Schmidhempelia bombi str. Bimp</name>
    <dbReference type="NCBI Taxonomy" id="1387197"/>
    <lineage>
        <taxon>Bacteria</taxon>
        <taxon>Pseudomonadati</taxon>
        <taxon>Pseudomonadota</taxon>
        <taxon>Gammaproteobacteria</taxon>
        <taxon>Orbales</taxon>
        <taxon>Orbaceae</taxon>
        <taxon>Candidatus Schmidhempelia</taxon>
    </lineage>
</organism>
<dbReference type="Gene3D" id="1.20.1600.10">
    <property type="entry name" value="Outer membrane efflux proteins (OEP)"/>
    <property type="match status" value="1"/>
</dbReference>
<dbReference type="NCBIfam" id="NF007002">
    <property type="entry name" value="PRK09465.1"/>
    <property type="match status" value="1"/>
</dbReference>
<keyword evidence="8" id="KW-0732">Signal</keyword>
<dbReference type="InterPro" id="IPR058622">
    <property type="entry name" value="TolC"/>
</dbReference>
<dbReference type="GO" id="GO:0015288">
    <property type="term" value="F:porin activity"/>
    <property type="evidence" value="ECO:0007669"/>
    <property type="project" value="TreeGrafter"/>
</dbReference>
<protein>
    <submittedName>
        <fullName evidence="9">Outer membrane channel protein TolC</fullName>
    </submittedName>
</protein>
<dbReference type="InterPro" id="IPR003423">
    <property type="entry name" value="OMP_efflux"/>
</dbReference>
<evidence type="ECO:0000256" key="2">
    <source>
        <dbReference type="ARBA" id="ARBA00007613"/>
    </source>
</evidence>